<sequence length="281" mass="29462">MKITLHRSYVVLALLVALVGGVLLATASTSASVPGHNDAKVGKGAKPTVVLVHGAWADASGWQREVERLTSAGYPVIAPANPLRGLSSDATYLRGILETIPGPVVLVGHSYGGAVISNAATGLSNVKALVYIAAFVPAAGEPVAQLAQQFPGSLATEDALDARPYSLPNGDQGVDLYLKSSIFREAFAGDLPQRTTTVMQASQRPFSLAAFTEPSAEPAWKTTPSWYLLATNDKTIPPAAQEFMAKRAGARIVKVRSSHVAMQSHPDATLALIKQAISSVR</sequence>
<dbReference type="Pfam" id="PF12697">
    <property type="entry name" value="Abhydrolase_6"/>
    <property type="match status" value="1"/>
</dbReference>
<dbReference type="RefSeq" id="WP_141003726.1">
    <property type="nucleotide sequence ID" value="NZ_BAAAOR010000001.1"/>
</dbReference>
<dbReference type="PANTHER" id="PTHR37017:SF11">
    <property type="entry name" value="ESTERASE_LIPASE_THIOESTERASE DOMAIN-CONTAINING PROTEIN"/>
    <property type="match status" value="1"/>
</dbReference>
<protein>
    <submittedName>
        <fullName evidence="2">Alpha/beta hydrolase</fullName>
    </submittedName>
</protein>
<comment type="caution">
    <text evidence="2">The sequence shown here is derived from an EMBL/GenBank/DDBJ whole genome shotgun (WGS) entry which is preliminary data.</text>
</comment>
<accession>A0ABN1ZNN2</accession>
<reference evidence="2 3" key="1">
    <citation type="journal article" date="2019" name="Int. J. Syst. Evol. Microbiol.">
        <title>The Global Catalogue of Microorganisms (GCM) 10K type strain sequencing project: providing services to taxonomists for standard genome sequencing and annotation.</title>
        <authorList>
            <consortium name="The Broad Institute Genomics Platform"/>
            <consortium name="The Broad Institute Genome Sequencing Center for Infectious Disease"/>
            <person name="Wu L."/>
            <person name="Ma J."/>
        </authorList>
    </citation>
    <scope>NUCLEOTIDE SEQUENCE [LARGE SCALE GENOMIC DNA]</scope>
    <source>
        <strain evidence="2 3">JCM 14942</strain>
    </source>
</reference>
<feature type="domain" description="AB hydrolase-1" evidence="1">
    <location>
        <begin position="49"/>
        <end position="271"/>
    </location>
</feature>
<keyword evidence="3" id="KW-1185">Reference proteome</keyword>
<name>A0ABN1ZNN2_9ACTN</name>
<dbReference type="InterPro" id="IPR029058">
    <property type="entry name" value="AB_hydrolase_fold"/>
</dbReference>
<dbReference type="Proteomes" id="UP001500842">
    <property type="component" value="Unassembled WGS sequence"/>
</dbReference>
<dbReference type="SUPFAM" id="SSF53474">
    <property type="entry name" value="alpha/beta-Hydrolases"/>
    <property type="match status" value="1"/>
</dbReference>
<keyword evidence="2" id="KW-0378">Hydrolase</keyword>
<dbReference type="GO" id="GO:0016787">
    <property type="term" value="F:hydrolase activity"/>
    <property type="evidence" value="ECO:0007669"/>
    <property type="project" value="UniProtKB-KW"/>
</dbReference>
<proteinExistence type="predicted"/>
<evidence type="ECO:0000313" key="3">
    <source>
        <dbReference type="Proteomes" id="UP001500842"/>
    </source>
</evidence>
<dbReference type="Gene3D" id="3.40.50.1820">
    <property type="entry name" value="alpha/beta hydrolase"/>
    <property type="match status" value="1"/>
</dbReference>
<dbReference type="InterPro" id="IPR052897">
    <property type="entry name" value="Sec-Metab_Biosynth_Hydrolase"/>
</dbReference>
<organism evidence="2 3">
    <name type="scientific">Nocardioides humi</name>
    <dbReference type="NCBI Taxonomy" id="449461"/>
    <lineage>
        <taxon>Bacteria</taxon>
        <taxon>Bacillati</taxon>
        <taxon>Actinomycetota</taxon>
        <taxon>Actinomycetes</taxon>
        <taxon>Propionibacteriales</taxon>
        <taxon>Nocardioidaceae</taxon>
        <taxon>Nocardioides</taxon>
    </lineage>
</organism>
<dbReference type="InterPro" id="IPR000073">
    <property type="entry name" value="AB_hydrolase_1"/>
</dbReference>
<evidence type="ECO:0000313" key="2">
    <source>
        <dbReference type="EMBL" id="GAA1501560.1"/>
    </source>
</evidence>
<dbReference type="EMBL" id="BAAAOR010000001">
    <property type="protein sequence ID" value="GAA1501560.1"/>
    <property type="molecule type" value="Genomic_DNA"/>
</dbReference>
<dbReference type="PANTHER" id="PTHR37017">
    <property type="entry name" value="AB HYDROLASE-1 DOMAIN-CONTAINING PROTEIN-RELATED"/>
    <property type="match status" value="1"/>
</dbReference>
<evidence type="ECO:0000259" key="1">
    <source>
        <dbReference type="Pfam" id="PF12697"/>
    </source>
</evidence>
<gene>
    <name evidence="2" type="ORF">GCM10009788_00130</name>
</gene>